<keyword evidence="3" id="KW-1185">Reference proteome</keyword>
<comment type="caution">
    <text evidence="2">The sequence shown here is derived from an EMBL/GenBank/DDBJ whole genome shotgun (WGS) entry which is preliminary data.</text>
</comment>
<evidence type="ECO:0000256" key="1">
    <source>
        <dbReference type="SAM" id="Phobius"/>
    </source>
</evidence>
<dbReference type="AlphaFoldDB" id="A0A3N5C716"/>
<accession>A0A3N5C716</accession>
<keyword evidence="1" id="KW-1133">Transmembrane helix</keyword>
<keyword evidence="1" id="KW-0812">Transmembrane</keyword>
<dbReference type="Pfam" id="PF22282">
    <property type="entry name" value="CydS"/>
    <property type="match status" value="1"/>
</dbReference>
<sequence length="32" mass="3657">MDHFLITYAPFIVVIVSIFLAFWSGLKDDAVK</sequence>
<proteinExistence type="predicted"/>
<dbReference type="Proteomes" id="UP000276443">
    <property type="component" value="Unassembled WGS sequence"/>
</dbReference>
<feature type="transmembrane region" description="Helical" evidence="1">
    <location>
        <begin position="6"/>
        <end position="26"/>
    </location>
</feature>
<evidence type="ECO:0000313" key="3">
    <source>
        <dbReference type="Proteomes" id="UP000276443"/>
    </source>
</evidence>
<dbReference type="EMBL" id="RKRF01000010">
    <property type="protein sequence ID" value="RPF52241.1"/>
    <property type="molecule type" value="Genomic_DNA"/>
</dbReference>
<reference evidence="2 3" key="1">
    <citation type="submission" date="2018-11" db="EMBL/GenBank/DDBJ databases">
        <title>Genomic Encyclopedia of Type Strains, Phase IV (KMG-IV): sequencing the most valuable type-strain genomes for metagenomic binning, comparative biology and taxonomic classification.</title>
        <authorList>
            <person name="Goeker M."/>
        </authorList>
    </citation>
    <scope>NUCLEOTIDE SEQUENCE [LARGE SCALE GENOMIC DNA]</scope>
    <source>
        <strain evidence="2 3">DSM 18090</strain>
    </source>
</reference>
<gene>
    <name evidence="2" type="ORF">EDC24_2234</name>
</gene>
<name>A0A3N5C716_9BACI</name>
<protein>
    <submittedName>
        <fullName evidence="2">Uncharacterized protein</fullName>
    </submittedName>
</protein>
<organism evidence="2 3">
    <name type="scientific">Aquisalibacillus elongatus</name>
    <dbReference type="NCBI Taxonomy" id="485577"/>
    <lineage>
        <taxon>Bacteria</taxon>
        <taxon>Bacillati</taxon>
        <taxon>Bacillota</taxon>
        <taxon>Bacilli</taxon>
        <taxon>Bacillales</taxon>
        <taxon>Bacillaceae</taxon>
        <taxon>Aquisalibacillus</taxon>
    </lineage>
</organism>
<evidence type="ECO:0000313" key="2">
    <source>
        <dbReference type="EMBL" id="RPF52241.1"/>
    </source>
</evidence>
<dbReference type="RefSeq" id="WP_425455187.1">
    <property type="nucleotide sequence ID" value="NZ_RKRF01000010.1"/>
</dbReference>
<keyword evidence="1" id="KW-0472">Membrane</keyword>
<dbReference type="InterPro" id="IPR054381">
    <property type="entry name" value="CydS"/>
</dbReference>